<feature type="binding site" evidence="5">
    <location>
        <position position="956"/>
    </location>
    <ligand>
        <name>Zn(2+)</name>
        <dbReference type="ChEBI" id="CHEBI:29105"/>
        <label>1</label>
    </ligand>
</feature>
<evidence type="ECO:0000256" key="4">
    <source>
        <dbReference type="PIRSR" id="PIRSR623088-2"/>
    </source>
</evidence>
<gene>
    <name evidence="9" type="ORF">SmJEL517_g03294</name>
</gene>
<feature type="transmembrane region" description="Helical" evidence="7">
    <location>
        <begin position="462"/>
        <end position="482"/>
    </location>
</feature>
<keyword evidence="7" id="KW-0812">Transmembrane</keyword>
<keyword evidence="7" id="KW-0472">Membrane</keyword>
<feature type="binding site" evidence="5">
    <location>
        <position position="1047"/>
    </location>
    <ligand>
        <name>Zn(2+)</name>
        <dbReference type="ChEBI" id="CHEBI:29105"/>
        <label>1</label>
    </ligand>
</feature>
<evidence type="ECO:0000256" key="5">
    <source>
        <dbReference type="PIRSR" id="PIRSR623088-3"/>
    </source>
</evidence>
<keyword evidence="10" id="KW-1185">Reference proteome</keyword>
<dbReference type="Gene3D" id="1.10.1300.10">
    <property type="entry name" value="3'5'-cyclic nucleotide phosphodiesterase, catalytic domain"/>
    <property type="match status" value="2"/>
</dbReference>
<dbReference type="RefSeq" id="XP_031024786.1">
    <property type="nucleotide sequence ID" value="XM_031169222.1"/>
</dbReference>
<feature type="binding site" evidence="5">
    <location>
        <position position="957"/>
    </location>
    <ligand>
        <name>Zn(2+)</name>
        <dbReference type="ChEBI" id="CHEBI:29105"/>
        <label>1</label>
    </ligand>
</feature>
<evidence type="ECO:0000313" key="9">
    <source>
        <dbReference type="EMBL" id="TPX33902.1"/>
    </source>
</evidence>
<feature type="domain" description="PDEase" evidence="8">
    <location>
        <begin position="840"/>
        <end position="1140"/>
    </location>
</feature>
<name>A0A507C2F0_9FUNG</name>
<dbReference type="SUPFAM" id="SSF109604">
    <property type="entry name" value="HD-domain/PDEase-like"/>
    <property type="match status" value="1"/>
</dbReference>
<feature type="binding site" evidence="4">
    <location>
        <position position="1047"/>
    </location>
    <ligand>
        <name>AMP</name>
        <dbReference type="ChEBI" id="CHEBI:456215"/>
    </ligand>
</feature>
<feature type="compositionally biased region" description="Low complexity" evidence="6">
    <location>
        <begin position="1259"/>
        <end position="1275"/>
    </location>
</feature>
<feature type="compositionally biased region" description="Low complexity" evidence="6">
    <location>
        <begin position="1174"/>
        <end position="1198"/>
    </location>
</feature>
<feature type="compositionally biased region" description="Low complexity" evidence="6">
    <location>
        <begin position="161"/>
        <end position="176"/>
    </location>
</feature>
<reference evidence="9 10" key="1">
    <citation type="journal article" date="2019" name="Sci. Rep.">
        <title>Comparative genomics of chytrid fungi reveal insights into the obligate biotrophic and pathogenic lifestyle of Synchytrium endobioticum.</title>
        <authorList>
            <person name="van de Vossenberg B.T.L.H."/>
            <person name="Warris S."/>
            <person name="Nguyen H.D.T."/>
            <person name="van Gent-Pelzer M.P.E."/>
            <person name="Joly D.L."/>
            <person name="van de Geest H.C."/>
            <person name="Bonants P.J.M."/>
            <person name="Smith D.S."/>
            <person name="Levesque C.A."/>
            <person name="van der Lee T.A.J."/>
        </authorList>
    </citation>
    <scope>NUCLEOTIDE SEQUENCE [LARGE SCALE GENOMIC DNA]</scope>
    <source>
        <strain evidence="9 10">JEL517</strain>
    </source>
</reference>
<feature type="region of interest" description="Disordered" evidence="6">
    <location>
        <begin position="1235"/>
        <end position="1276"/>
    </location>
</feature>
<feature type="compositionally biased region" description="Basic and acidic residues" evidence="6">
    <location>
        <begin position="1137"/>
        <end position="1155"/>
    </location>
</feature>
<dbReference type="GO" id="GO:0007165">
    <property type="term" value="P:signal transduction"/>
    <property type="evidence" value="ECO:0007669"/>
    <property type="project" value="InterPro"/>
</dbReference>
<feature type="region of interest" description="Disordered" evidence="6">
    <location>
        <begin position="1"/>
        <end position="117"/>
    </location>
</feature>
<feature type="transmembrane region" description="Helical" evidence="7">
    <location>
        <begin position="537"/>
        <end position="555"/>
    </location>
</feature>
<accession>A0A507C2F0</accession>
<feature type="binding site" evidence="4">
    <location>
        <position position="957"/>
    </location>
    <ligand>
        <name>AMP</name>
        <dbReference type="ChEBI" id="CHEBI:456215"/>
    </ligand>
</feature>
<dbReference type="InterPro" id="IPR003607">
    <property type="entry name" value="HD/PDEase_dom"/>
</dbReference>
<proteinExistence type="predicted"/>
<evidence type="ECO:0000256" key="6">
    <source>
        <dbReference type="SAM" id="MobiDB-lite"/>
    </source>
</evidence>
<feature type="region of interest" description="Disordered" evidence="6">
    <location>
        <begin position="733"/>
        <end position="802"/>
    </location>
</feature>
<dbReference type="InterPro" id="IPR023088">
    <property type="entry name" value="PDEase"/>
</dbReference>
<feature type="compositionally biased region" description="Polar residues" evidence="6">
    <location>
        <begin position="65"/>
        <end position="74"/>
    </location>
</feature>
<feature type="region of interest" description="Disordered" evidence="6">
    <location>
        <begin position="1137"/>
        <end position="1198"/>
    </location>
</feature>
<sequence length="1304" mass="143085">MGDASSRSNDLAKPSNAGISNSRPAVGTMRPANAREAANTRNNFDADRPSSTMPRQLNHVIHLQQAITESSIDGASNESSSTQSLSLGRNASGEFKRDSDQKRNSNFQQPQQQPIPWTKETHRISMDHHMPAHSPRTYQPPQPTPTPAAPTKTSDHVSTDRPVSSRVVSPPSLLRSNTAPSNDSNVREPPVYQHPPAYSSPTKTNPGSLTSPTMVHSNTAGLDSAASLGISSTPVLNVRSSSFAIPRSQNDRERSPSRWTLQRNKARESSQSSLGSTGIVFNRMNSTQLSHHTIHYSGIRKITLGDVSIAPRRKSSMFQHQFRGLSVNTAGGHKYGDSGSVNTSVQQVPHVEIQPFPVALDPELTFSMIVSPSTLIFKDPYSESLFLSEFLDLRRPLWRMAGFIGVLSVIPLTIYSVYVSDGVGQGLPEGLIMSFGAILPFLVILLMSFLDGPFVERLADPIAALSILILSVVSISARHRVIEPFMSTYKPAVGIILVSLACSTFFKIRHLFIVPVLAIIVIVHIATILSIPNVDVGNAVISIMSVLVACLASSVHSRFTEYLYRAYFAKVQGLDGSAKRLMEQWRLEAVSKISKHQRGRTQTADGRAELETPLEKAGLVLRDLVLDPSLSFEHARSLDVVLALLASDSLMTPEIRHGANDTVDAEQQAWLYETLRNGSWSKNPTPTRRGTEVVVDVKEDDSNAVPNLPETVRVRPTPTAFLASTQAAASVAVGRRSRGSVPANHPGAKVMDTSDSKSRENSVENFSRSSELGTVQEGTAKQPSLNTTPDMSNRTPPTVPDENAVIISGTLAPVRSESVTENAPRAVSDQSSFDSESSLEDMRSNVALAALLDQVDHWNFELFSLKDLSRSKPLLALGSYLFKRADLFSRLNLNESRAMAFMSEVDKGYREDVPYHNASHAADVLHGVHWLKERCSGVVEPSSLELLALYTAALIHDFDVLENHHLASAFAKLYQPDLDFMTNLVPVDRRYVRNTIIELVLATDLGGQHYPILTTFKNKVGVSGSFDPKNSAEDRLLLFKMCIKCADVGNPTKSWHIYEQWTEKVLQEFFAQGDQEKAMGLPVSPYCDRDIVNIPACQIGFIEFICIPLYEAFDSFVPIPAVLENLTSNRSHWVKLRDEQRPKEEKSNSSPKDEPQQQVTVKKRGSILAPKSPSAQHQIHQQQHPPTQQQSNQQQHQIATPDKYIATKPADIGNKWDILRTSKSVLSLTIFNGRRPSAHPPTSVAGWASTDNKVHGRRASAAPLSAKSSPRSPALGGESVLLHHQQVSSPTLPTIDGILSTTHI</sequence>
<feature type="binding site" evidence="4">
    <location>
        <position position="1098"/>
    </location>
    <ligand>
        <name>AMP</name>
        <dbReference type="ChEBI" id="CHEBI:456215"/>
    </ligand>
</feature>
<comment type="caution">
    <text evidence="9">The sequence shown here is derived from an EMBL/GenBank/DDBJ whole genome shotgun (WGS) entry which is preliminary data.</text>
</comment>
<feature type="binding site" evidence="5">
    <location>
        <position position="920"/>
    </location>
    <ligand>
        <name>Zn(2+)</name>
        <dbReference type="ChEBI" id="CHEBI:29105"/>
        <label>1</label>
    </ligand>
</feature>
<dbReference type="SMART" id="SM00471">
    <property type="entry name" value="HDc"/>
    <property type="match status" value="1"/>
</dbReference>
<feature type="compositionally biased region" description="Polar residues" evidence="6">
    <location>
        <begin position="199"/>
        <end position="216"/>
    </location>
</feature>
<dbReference type="PROSITE" id="PS51845">
    <property type="entry name" value="PDEASE_I_2"/>
    <property type="match status" value="1"/>
</dbReference>
<feature type="compositionally biased region" description="Polar residues" evidence="6">
    <location>
        <begin position="104"/>
        <end position="115"/>
    </location>
</feature>
<feature type="compositionally biased region" description="Basic and acidic residues" evidence="6">
    <location>
        <begin position="752"/>
        <end position="762"/>
    </location>
</feature>
<feature type="transmembrane region" description="Helical" evidence="7">
    <location>
        <begin position="397"/>
        <end position="418"/>
    </location>
</feature>
<dbReference type="InterPro" id="IPR002073">
    <property type="entry name" value="PDEase_catalytic_dom"/>
</dbReference>
<evidence type="ECO:0000313" key="10">
    <source>
        <dbReference type="Proteomes" id="UP000319731"/>
    </source>
</evidence>
<feature type="compositionally biased region" description="Low complexity" evidence="6">
    <location>
        <begin position="76"/>
        <end position="86"/>
    </location>
</feature>
<dbReference type="GeneID" id="42004519"/>
<dbReference type="PANTHER" id="PTHR11347">
    <property type="entry name" value="CYCLIC NUCLEOTIDE PHOSPHODIESTERASE"/>
    <property type="match status" value="1"/>
</dbReference>
<feature type="compositionally biased region" description="Basic and acidic residues" evidence="6">
    <location>
        <begin position="94"/>
        <end position="103"/>
    </location>
</feature>
<feature type="compositionally biased region" description="Polar residues" evidence="6">
    <location>
        <begin position="763"/>
        <end position="796"/>
    </location>
</feature>
<dbReference type="GO" id="GO:0046872">
    <property type="term" value="F:metal ion binding"/>
    <property type="evidence" value="ECO:0007669"/>
    <property type="project" value="UniProtKB-KW"/>
</dbReference>
<keyword evidence="1 5" id="KW-0479">Metal-binding</keyword>
<protein>
    <recommendedName>
        <fullName evidence="8">PDEase domain-containing protein</fullName>
    </recommendedName>
</protein>
<evidence type="ECO:0000259" key="8">
    <source>
        <dbReference type="PROSITE" id="PS51845"/>
    </source>
</evidence>
<feature type="compositionally biased region" description="Pro residues" evidence="6">
    <location>
        <begin position="138"/>
        <end position="148"/>
    </location>
</feature>
<dbReference type="InterPro" id="IPR036971">
    <property type="entry name" value="PDEase_catalytic_dom_sf"/>
</dbReference>
<evidence type="ECO:0000256" key="2">
    <source>
        <dbReference type="ARBA" id="ARBA00022801"/>
    </source>
</evidence>
<dbReference type="CDD" id="cd00077">
    <property type="entry name" value="HDc"/>
    <property type="match status" value="1"/>
</dbReference>
<evidence type="ECO:0000256" key="7">
    <source>
        <dbReference type="SAM" id="Phobius"/>
    </source>
</evidence>
<evidence type="ECO:0000256" key="1">
    <source>
        <dbReference type="ARBA" id="ARBA00022723"/>
    </source>
</evidence>
<evidence type="ECO:0000256" key="3">
    <source>
        <dbReference type="PIRSR" id="PIRSR623088-1"/>
    </source>
</evidence>
<feature type="transmembrane region" description="Helical" evidence="7">
    <location>
        <begin position="511"/>
        <end position="531"/>
    </location>
</feature>
<feature type="active site" description="Proton donor" evidence="3">
    <location>
        <position position="916"/>
    </location>
</feature>
<feature type="region of interest" description="Disordered" evidence="6">
    <location>
        <begin position="129"/>
        <end position="216"/>
    </location>
</feature>
<dbReference type="Pfam" id="PF00233">
    <property type="entry name" value="PDEase_I"/>
    <property type="match status" value="2"/>
</dbReference>
<dbReference type="OrthoDB" id="546632at2759"/>
<dbReference type="Proteomes" id="UP000319731">
    <property type="component" value="Unassembled WGS sequence"/>
</dbReference>
<feature type="binding site" evidence="5">
    <location>
        <position position="957"/>
    </location>
    <ligand>
        <name>Zn(2+)</name>
        <dbReference type="ChEBI" id="CHEBI:29105"/>
        <label>2</label>
    </ligand>
</feature>
<dbReference type="GO" id="GO:0004114">
    <property type="term" value="F:3',5'-cyclic-nucleotide phosphodiesterase activity"/>
    <property type="evidence" value="ECO:0007669"/>
    <property type="project" value="InterPro"/>
</dbReference>
<feature type="compositionally biased region" description="Polar residues" evidence="6">
    <location>
        <begin position="257"/>
        <end position="274"/>
    </location>
</feature>
<keyword evidence="2" id="KW-0378">Hydrolase</keyword>
<dbReference type="STRING" id="1806994.A0A507C2F0"/>
<feature type="compositionally biased region" description="Low complexity" evidence="6">
    <location>
        <begin position="30"/>
        <end position="43"/>
    </location>
</feature>
<feature type="transmembrane region" description="Helical" evidence="7">
    <location>
        <begin position="488"/>
        <end position="506"/>
    </location>
</feature>
<feature type="region of interest" description="Disordered" evidence="6">
    <location>
        <begin position="243"/>
        <end position="274"/>
    </location>
</feature>
<keyword evidence="7" id="KW-1133">Transmembrane helix</keyword>
<organism evidence="9 10">
    <name type="scientific">Synchytrium microbalum</name>
    <dbReference type="NCBI Taxonomy" id="1806994"/>
    <lineage>
        <taxon>Eukaryota</taxon>
        <taxon>Fungi</taxon>
        <taxon>Fungi incertae sedis</taxon>
        <taxon>Chytridiomycota</taxon>
        <taxon>Chytridiomycota incertae sedis</taxon>
        <taxon>Chytridiomycetes</taxon>
        <taxon>Synchytriales</taxon>
        <taxon>Synchytriaceae</taxon>
        <taxon>Synchytrium</taxon>
    </lineage>
</organism>
<dbReference type="PRINTS" id="PR00387">
    <property type="entry name" value="PDIESTERASE1"/>
</dbReference>
<feature type="binding site" evidence="4">
    <location>
        <begin position="916"/>
        <end position="920"/>
    </location>
    <ligand>
        <name>AMP</name>
        <dbReference type="ChEBI" id="CHEBI:456215"/>
    </ligand>
</feature>
<dbReference type="EMBL" id="QEAO01000017">
    <property type="protein sequence ID" value="TPX33902.1"/>
    <property type="molecule type" value="Genomic_DNA"/>
</dbReference>
<feature type="region of interest" description="Disordered" evidence="6">
    <location>
        <begin position="815"/>
        <end position="836"/>
    </location>
</feature>
<feature type="transmembrane region" description="Helical" evidence="7">
    <location>
        <begin position="430"/>
        <end position="450"/>
    </location>
</feature>